<accession>A0AAN8FUG1</accession>
<organism evidence="2 3">
    <name type="scientific">Trichostrongylus colubriformis</name>
    <name type="common">Black scour worm</name>
    <dbReference type="NCBI Taxonomy" id="6319"/>
    <lineage>
        <taxon>Eukaryota</taxon>
        <taxon>Metazoa</taxon>
        <taxon>Ecdysozoa</taxon>
        <taxon>Nematoda</taxon>
        <taxon>Chromadorea</taxon>
        <taxon>Rhabditida</taxon>
        <taxon>Rhabditina</taxon>
        <taxon>Rhabditomorpha</taxon>
        <taxon>Strongyloidea</taxon>
        <taxon>Trichostrongylidae</taxon>
        <taxon>Trichostrongylus</taxon>
    </lineage>
</organism>
<keyword evidence="3" id="KW-1185">Reference proteome</keyword>
<protein>
    <submittedName>
        <fullName evidence="2">Uncharacterized protein</fullName>
    </submittedName>
</protein>
<evidence type="ECO:0000313" key="2">
    <source>
        <dbReference type="EMBL" id="KAK5986556.1"/>
    </source>
</evidence>
<dbReference type="Proteomes" id="UP001331761">
    <property type="component" value="Unassembled WGS sequence"/>
</dbReference>
<evidence type="ECO:0000256" key="1">
    <source>
        <dbReference type="SAM" id="MobiDB-lite"/>
    </source>
</evidence>
<sequence length="307" mass="35161">MPHKACPKQFKNAKTLKLCTVSEPEDPFANEQVTIANAWTKPTSDEAGDEWCGDDRNFQMFPGLGGTMLIRSSQSFSDEQVAKWSEEWPPLGNGDHGVKKPAEQRNDPQVNGAGESKTSDGDTGNTKMKNGQKENRNTERRDSRRRKNRGPKAESINNRQHQNYREESYGTERKKYPSKNPSSDSQEAGRKPLNIRVLADFLENLHLVDRPKQVQEETKETDLDKISKKKRRQVMKKKHEHTQGTSQKCDAPSGYNNKKHRRNDATGQNKRKRTSSHHRNVSFFSFYYILLDIWSHSAPVIMTAVCF</sequence>
<dbReference type="AlphaFoldDB" id="A0AAN8FUG1"/>
<feature type="compositionally biased region" description="Basic residues" evidence="1">
    <location>
        <begin position="227"/>
        <end position="240"/>
    </location>
</feature>
<gene>
    <name evidence="2" type="ORF">GCK32_017356</name>
</gene>
<name>A0AAN8FUG1_TRICO</name>
<dbReference type="EMBL" id="WIXE01000470">
    <property type="protein sequence ID" value="KAK5986556.1"/>
    <property type="molecule type" value="Genomic_DNA"/>
</dbReference>
<feature type="compositionally biased region" description="Basic and acidic residues" evidence="1">
    <location>
        <begin position="213"/>
        <end position="226"/>
    </location>
</feature>
<feature type="region of interest" description="Disordered" evidence="1">
    <location>
        <begin position="213"/>
        <end position="275"/>
    </location>
</feature>
<feature type="compositionally biased region" description="Basic and acidic residues" evidence="1">
    <location>
        <begin position="163"/>
        <end position="175"/>
    </location>
</feature>
<feature type="compositionally biased region" description="Basic and acidic residues" evidence="1">
    <location>
        <begin position="131"/>
        <end position="142"/>
    </location>
</feature>
<feature type="region of interest" description="Disordered" evidence="1">
    <location>
        <begin position="72"/>
        <end position="192"/>
    </location>
</feature>
<feature type="compositionally biased region" description="Basic and acidic residues" evidence="1">
    <location>
        <begin position="96"/>
        <end position="106"/>
    </location>
</feature>
<comment type="caution">
    <text evidence="2">The sequence shown here is derived from an EMBL/GenBank/DDBJ whole genome shotgun (WGS) entry which is preliminary data.</text>
</comment>
<evidence type="ECO:0000313" key="3">
    <source>
        <dbReference type="Proteomes" id="UP001331761"/>
    </source>
</evidence>
<reference evidence="2 3" key="1">
    <citation type="submission" date="2019-10" db="EMBL/GenBank/DDBJ databases">
        <title>Assembly and Annotation for the nematode Trichostrongylus colubriformis.</title>
        <authorList>
            <person name="Martin J."/>
        </authorList>
    </citation>
    <scope>NUCLEOTIDE SEQUENCE [LARGE SCALE GENOMIC DNA]</scope>
    <source>
        <strain evidence="2">G859</strain>
        <tissue evidence="2">Whole worm</tissue>
    </source>
</reference>
<proteinExistence type="predicted"/>